<evidence type="ECO:0000313" key="2">
    <source>
        <dbReference type="EMBL" id="KAF1923614.1"/>
    </source>
</evidence>
<keyword evidence="2" id="KW-0418">Kinase</keyword>
<dbReference type="GO" id="GO:0005524">
    <property type="term" value="F:ATP binding"/>
    <property type="evidence" value="ECO:0007669"/>
    <property type="project" value="InterPro"/>
</dbReference>
<dbReference type="SMART" id="SM00220">
    <property type="entry name" value="S_TKc"/>
    <property type="match status" value="1"/>
</dbReference>
<dbReference type="GeneID" id="54351828"/>
<reference evidence="2" key="1">
    <citation type="journal article" date="2020" name="Stud. Mycol.">
        <title>101 Dothideomycetes genomes: a test case for predicting lifestyles and emergence of pathogens.</title>
        <authorList>
            <person name="Haridas S."/>
            <person name="Albert R."/>
            <person name="Binder M."/>
            <person name="Bloem J."/>
            <person name="Labutti K."/>
            <person name="Salamov A."/>
            <person name="Andreopoulos B."/>
            <person name="Baker S."/>
            <person name="Barry K."/>
            <person name="Bills G."/>
            <person name="Bluhm B."/>
            <person name="Cannon C."/>
            <person name="Castanera R."/>
            <person name="Culley D."/>
            <person name="Daum C."/>
            <person name="Ezra D."/>
            <person name="Gonzalez J."/>
            <person name="Henrissat B."/>
            <person name="Kuo A."/>
            <person name="Liang C."/>
            <person name="Lipzen A."/>
            <person name="Lutzoni F."/>
            <person name="Magnuson J."/>
            <person name="Mondo S."/>
            <person name="Nolan M."/>
            <person name="Ohm R."/>
            <person name="Pangilinan J."/>
            <person name="Park H.-J."/>
            <person name="Ramirez L."/>
            <person name="Alfaro M."/>
            <person name="Sun H."/>
            <person name="Tritt A."/>
            <person name="Yoshinaga Y."/>
            <person name="Zwiers L.-H."/>
            <person name="Turgeon B."/>
            <person name="Goodwin S."/>
            <person name="Spatafora J."/>
            <person name="Crous P."/>
            <person name="Grigoriev I."/>
        </authorList>
    </citation>
    <scope>NUCLEOTIDE SEQUENCE</scope>
    <source>
        <strain evidence="2">CBS 183.55</strain>
    </source>
</reference>
<dbReference type="Proteomes" id="UP000800082">
    <property type="component" value="Unassembled WGS sequence"/>
</dbReference>
<evidence type="ECO:0000259" key="1">
    <source>
        <dbReference type="PROSITE" id="PS50011"/>
    </source>
</evidence>
<dbReference type="GO" id="GO:0005737">
    <property type="term" value="C:cytoplasm"/>
    <property type="evidence" value="ECO:0007669"/>
    <property type="project" value="TreeGrafter"/>
</dbReference>
<dbReference type="EMBL" id="ML979003">
    <property type="protein sequence ID" value="KAF1923614.1"/>
    <property type="molecule type" value="Genomic_DNA"/>
</dbReference>
<name>A0A6A5R9D0_9PLEO</name>
<keyword evidence="2" id="KW-0808">Transferase</keyword>
<feature type="domain" description="Protein kinase" evidence="1">
    <location>
        <begin position="1"/>
        <end position="256"/>
    </location>
</feature>
<accession>A0A6A5R9D0</accession>
<dbReference type="InterPro" id="IPR008271">
    <property type="entry name" value="Ser/Thr_kinase_AS"/>
</dbReference>
<dbReference type="Gene3D" id="1.10.510.10">
    <property type="entry name" value="Transferase(Phosphotransferase) domain 1"/>
    <property type="match status" value="1"/>
</dbReference>
<dbReference type="InterPro" id="IPR011009">
    <property type="entry name" value="Kinase-like_dom_sf"/>
</dbReference>
<dbReference type="InterPro" id="IPR053235">
    <property type="entry name" value="Ser_Thr_kinase"/>
</dbReference>
<dbReference type="PROSITE" id="PS00108">
    <property type="entry name" value="PROTEIN_KINASE_ST"/>
    <property type="match status" value="1"/>
</dbReference>
<dbReference type="OrthoDB" id="310217at2759"/>
<dbReference type="PROSITE" id="PS50011">
    <property type="entry name" value="PROTEIN_KINASE_DOM"/>
    <property type="match status" value="1"/>
</dbReference>
<dbReference type="RefSeq" id="XP_033443867.1">
    <property type="nucleotide sequence ID" value="XM_033594160.1"/>
</dbReference>
<dbReference type="AlphaFoldDB" id="A0A6A5R9D0"/>
<protein>
    <submittedName>
        <fullName evidence="2">Kinase-like protein</fullName>
    </submittedName>
</protein>
<dbReference type="Pfam" id="PF00069">
    <property type="entry name" value="Pkinase"/>
    <property type="match status" value="1"/>
</dbReference>
<evidence type="ECO:0000313" key="3">
    <source>
        <dbReference type="Proteomes" id="UP000800082"/>
    </source>
</evidence>
<gene>
    <name evidence="2" type="ORF">M421DRAFT_425676</name>
</gene>
<dbReference type="InterPro" id="IPR000719">
    <property type="entry name" value="Prot_kinase_dom"/>
</dbReference>
<dbReference type="PANTHER" id="PTHR24361">
    <property type="entry name" value="MITOGEN-ACTIVATED KINASE KINASE KINASE"/>
    <property type="match status" value="1"/>
</dbReference>
<dbReference type="SUPFAM" id="SSF56112">
    <property type="entry name" value="Protein kinase-like (PK-like)"/>
    <property type="match status" value="1"/>
</dbReference>
<keyword evidence="3" id="KW-1185">Reference proteome</keyword>
<sequence>MLKILPRHKRIVHPLTWLTNSSGIGETISEYYPNGDVDQWYNRHYGSKKAVPEDFIWRFFVQMTQALAFIHGDIPPDHAEPGVMVHRDIKPKNVLVTYNDTKYPSFKLCDFQLAMVWTTDSSDKENYIGTFEWQPPENPKINTKAADIWSLGACVQFLATGQEPWRDGRRDRDRCWQEIQAHLGRYARAEHFFWARLPRRIIPIDYDRTQQLGLCATGQIYPQYSRELYDWMSACMAKERADRPTTAVLLQDMRNVARGRLSKKAWDDMEL</sequence>
<dbReference type="GO" id="GO:0004674">
    <property type="term" value="F:protein serine/threonine kinase activity"/>
    <property type="evidence" value="ECO:0007669"/>
    <property type="project" value="TreeGrafter"/>
</dbReference>
<organism evidence="2 3">
    <name type="scientific">Didymella exigua CBS 183.55</name>
    <dbReference type="NCBI Taxonomy" id="1150837"/>
    <lineage>
        <taxon>Eukaryota</taxon>
        <taxon>Fungi</taxon>
        <taxon>Dikarya</taxon>
        <taxon>Ascomycota</taxon>
        <taxon>Pezizomycotina</taxon>
        <taxon>Dothideomycetes</taxon>
        <taxon>Pleosporomycetidae</taxon>
        <taxon>Pleosporales</taxon>
        <taxon>Pleosporineae</taxon>
        <taxon>Didymellaceae</taxon>
        <taxon>Didymella</taxon>
    </lineage>
</organism>
<proteinExistence type="predicted"/>